<dbReference type="InterPro" id="IPR013083">
    <property type="entry name" value="Znf_RING/FYVE/PHD"/>
</dbReference>
<dbReference type="FunFam" id="2.20.28.10:FF:000009">
    <property type="entry name" value="RING finger and CHY zinc finger domain-containing protein 1"/>
    <property type="match status" value="1"/>
</dbReference>
<dbReference type="GO" id="GO:0008270">
    <property type="term" value="F:zinc ion binding"/>
    <property type="evidence" value="ECO:0007669"/>
    <property type="project" value="UniProtKB-KW"/>
</dbReference>
<dbReference type="SMR" id="A0A5G2QYC5"/>
<keyword evidence="11" id="KW-0862">Zinc</keyword>
<evidence type="ECO:0000256" key="12">
    <source>
        <dbReference type="ARBA" id="ARBA00022843"/>
    </source>
</evidence>
<evidence type="ECO:0000256" key="13">
    <source>
        <dbReference type="ARBA" id="ARBA00023242"/>
    </source>
</evidence>
<evidence type="ECO:0000256" key="4">
    <source>
        <dbReference type="ARBA" id="ARBA00004906"/>
    </source>
</evidence>
<dbReference type="PROSITE" id="PS51270">
    <property type="entry name" value="ZF_CTCHY"/>
    <property type="match status" value="1"/>
</dbReference>
<dbReference type="PaxDb" id="9823-ENSSSCP00000009571"/>
<accession>A0A5G2QYC5</accession>
<reference evidence="27" key="1">
    <citation type="submission" date="2009-11" db="EMBL/GenBank/DDBJ databases">
        <authorList>
            <consortium name="Porcine genome sequencing project"/>
        </authorList>
    </citation>
    <scope>NUCLEOTIDE SEQUENCE [LARGE SCALE GENOMIC DNA]</scope>
    <source>
        <strain evidence="27">Duroc</strain>
    </source>
</reference>
<evidence type="ECO:0000256" key="17">
    <source>
        <dbReference type="ARBA" id="ARBA00079502"/>
    </source>
</evidence>
<evidence type="ECO:0000256" key="7">
    <source>
        <dbReference type="ARBA" id="ARBA00022679"/>
    </source>
</evidence>
<dbReference type="GO" id="GO:0061630">
    <property type="term" value="F:ubiquitin protein ligase activity"/>
    <property type="evidence" value="ECO:0007669"/>
    <property type="project" value="UniProtKB-EC"/>
</dbReference>
<dbReference type="GO" id="GO:0002039">
    <property type="term" value="F:p53 binding"/>
    <property type="evidence" value="ECO:0007669"/>
    <property type="project" value="Ensembl"/>
</dbReference>
<dbReference type="ExpressionAtlas" id="A0A5G2QYC5">
    <property type="expression patterns" value="baseline and differential"/>
</dbReference>
<dbReference type="GO" id="GO:0016567">
    <property type="term" value="P:protein ubiquitination"/>
    <property type="evidence" value="ECO:0007669"/>
    <property type="project" value="Ensembl"/>
</dbReference>
<dbReference type="SUPFAM" id="SSF161245">
    <property type="entry name" value="Zinc hairpin stack"/>
    <property type="match status" value="1"/>
</dbReference>
<evidence type="ECO:0000313" key="26">
    <source>
        <dbReference type="Ensembl" id="ENSSSCP00000069883.1"/>
    </source>
</evidence>
<dbReference type="CDD" id="cd16464">
    <property type="entry name" value="RING-H2_Pirh2-like"/>
    <property type="match status" value="1"/>
</dbReference>
<dbReference type="Ensembl" id="ENSSSCT00000090062.1">
    <property type="protein sequence ID" value="ENSSSCP00000069883.1"/>
    <property type="gene ID" value="ENSSSCG00000008969.5"/>
</dbReference>
<dbReference type="InterPro" id="IPR017921">
    <property type="entry name" value="Znf_CTCHY"/>
</dbReference>
<dbReference type="InterPro" id="IPR039512">
    <property type="entry name" value="RCHY1_zinc-ribbon"/>
</dbReference>
<keyword evidence="8" id="KW-0479">Metal-binding</keyword>
<dbReference type="GO" id="GO:0042803">
    <property type="term" value="F:protein homodimerization activity"/>
    <property type="evidence" value="ECO:0007669"/>
    <property type="project" value="Ensembl"/>
</dbReference>
<evidence type="ECO:0000259" key="25">
    <source>
        <dbReference type="PROSITE" id="PS51270"/>
    </source>
</evidence>
<protein>
    <recommendedName>
        <fullName evidence="16">RING finger and CHY zinc finger domain-containing protein 1</fullName>
        <ecNumber evidence="5">2.3.2.27</ecNumber>
    </recommendedName>
    <alternativeName>
        <fullName evidence="18">Androgen receptor N-terminal-interacting protein</fullName>
    </alternativeName>
    <alternativeName>
        <fullName evidence="21">CH-rich-interacting match with PLAG1</fullName>
    </alternativeName>
    <alternativeName>
        <fullName evidence="20">E3 ubiquitin-protein ligase Pirh2</fullName>
    </alternativeName>
    <alternativeName>
        <fullName evidence="19">RING-type E3 ubiquitin transferase RCHY1</fullName>
    </alternativeName>
    <alternativeName>
        <fullName evidence="17">Zinc finger protein 363</fullName>
    </alternativeName>
</protein>
<keyword evidence="7" id="KW-0808">Transferase</keyword>
<evidence type="ECO:0000256" key="9">
    <source>
        <dbReference type="ARBA" id="ARBA00022771"/>
    </source>
</evidence>
<dbReference type="PANTHER" id="PTHR21319:SF53">
    <property type="entry name" value="RING FINGER AND CHY ZINC FINGER DOMAIN-CONTAINING PROTEIN 1"/>
    <property type="match status" value="1"/>
</dbReference>
<dbReference type="GO" id="GO:0031398">
    <property type="term" value="P:positive regulation of protein ubiquitination"/>
    <property type="evidence" value="ECO:0007669"/>
    <property type="project" value="Ensembl"/>
</dbReference>
<feature type="domain" description="CTCHY-type" evidence="25">
    <location>
        <begin position="120"/>
        <end position="182"/>
    </location>
</feature>
<dbReference type="Bgee" id="ENSSSCG00000008969">
    <property type="expression patterns" value="Expressed in oocyte and 45 other cell types or tissues"/>
</dbReference>
<evidence type="ECO:0000256" key="10">
    <source>
        <dbReference type="ARBA" id="ARBA00022786"/>
    </source>
</evidence>
<evidence type="ECO:0000256" key="1">
    <source>
        <dbReference type="ARBA" id="ARBA00000900"/>
    </source>
</evidence>
<feature type="domain" description="RING-type" evidence="23">
    <location>
        <begin position="183"/>
        <end position="224"/>
    </location>
</feature>
<reference evidence="26" key="3">
    <citation type="submission" date="2025-08" db="UniProtKB">
        <authorList>
            <consortium name="Ensembl"/>
        </authorList>
    </citation>
    <scope>IDENTIFICATION</scope>
</reference>
<keyword evidence="6" id="KW-0963">Cytoplasm</keyword>
<evidence type="ECO:0000256" key="22">
    <source>
        <dbReference type="PROSITE-ProRule" id="PRU00601"/>
    </source>
</evidence>
<dbReference type="Reactome" id="R-SSC-983168">
    <property type="pathway name" value="Antigen processing: Ubiquitination &amp; Proteasome degradation"/>
</dbReference>
<dbReference type="InterPro" id="IPR037275">
    <property type="entry name" value="Znf_CTCHY_sf"/>
</dbReference>
<dbReference type="GO" id="GO:0005829">
    <property type="term" value="C:cytosol"/>
    <property type="evidence" value="ECO:0007669"/>
    <property type="project" value="Ensembl"/>
</dbReference>
<keyword evidence="10" id="KW-0833">Ubl conjugation pathway</keyword>
<dbReference type="GeneTree" id="ENSGT00390000008853"/>
<evidence type="ECO:0000256" key="16">
    <source>
        <dbReference type="ARBA" id="ARBA00068960"/>
    </source>
</evidence>
<dbReference type="Gene3D" id="3.30.40.10">
    <property type="entry name" value="Zinc/RING finger domain, C3HC4 (zinc finger)"/>
    <property type="match status" value="1"/>
</dbReference>
<comment type="subcellular location">
    <subcellularLocation>
        <location evidence="3">Cytoplasm</location>
    </subcellularLocation>
    <subcellularLocation>
        <location evidence="2">Nucleus speckle</location>
    </subcellularLocation>
</comment>
<evidence type="ECO:0000313" key="28">
    <source>
        <dbReference type="VGNC" id="VGNC:92179"/>
    </source>
</evidence>
<reference evidence="26" key="2">
    <citation type="journal article" date="2020" name="Gigascience">
        <title>An improved pig reference genome sequence to enable pig genetics and genomics research.</title>
        <authorList>
            <person name="Warr A."/>
            <person name="Affara N."/>
            <person name="Aken B."/>
            <person name="Beiki H."/>
            <person name="Bickhart D.M."/>
            <person name="Billis K."/>
            <person name="Chow W."/>
            <person name="Eory L."/>
            <person name="Finlayson H.A."/>
            <person name="Flicek P."/>
            <person name="Giron C.G."/>
            <person name="Griffin D.K."/>
            <person name="Hall R."/>
            <person name="Hannum G."/>
            <person name="Hourlier T."/>
            <person name="Howe K."/>
            <person name="Hume D.A."/>
            <person name="Izuogu O."/>
            <person name="Kim K."/>
            <person name="Koren S."/>
            <person name="Liu H."/>
            <person name="Manchanda N."/>
            <person name="Martin F.J."/>
            <person name="Nonneman D.J."/>
            <person name="O'Connor R.E."/>
            <person name="Phillippy A.M."/>
            <person name="Rohrer G.A."/>
            <person name="Rosen B.D."/>
            <person name="Rund L.A."/>
            <person name="Sargent C.A."/>
            <person name="Schook L.B."/>
            <person name="Schroeder S.G."/>
            <person name="Schwartz A.S."/>
            <person name="Skinner B.M."/>
            <person name="Talbot R."/>
            <person name="Tseng E."/>
            <person name="Tuggle C.K."/>
            <person name="Watson M."/>
            <person name="Smith T.P.L."/>
            <person name="Archibald A.L."/>
        </authorList>
    </citation>
    <scope>NUCLEOTIDE SEQUENCE [LARGE SCALE GENOMIC DNA]</scope>
    <source>
        <strain evidence="26">Duroc</strain>
    </source>
</reference>
<sequence length="299" mass="34492">RTFLARRPHAPPFLLCCTLQAKLFLLGKSLGLHIGHFISGFFLFSLSLLEVDFGSLRPVLTFPWDHFQAPCCDKLYTCRLCHDSNEDHQLDRFKVKEVQCINCEKIQHAQQICEECSTLFGEYYCSICHLFDKDKKQYHCENCGICRIGPKEDFFHCLKCNLCLAMNLQGKHKCIENVSRQNCPICLEDIHTSRIVAHVLPCGHLLHRTCYEEMLKEGYRCPLCMHSALDMTRYWRQLDDEVAQTPMPSEYQNMTVDILCNDCNGRSTVQFHILGMKCNICESYNTAQAGGCRISLDQQ</sequence>
<keyword evidence="9 22" id="KW-0863">Zinc-finger</keyword>
<name>A0A5G2QYC5_PIG</name>
<dbReference type="GO" id="GO:0016607">
    <property type="term" value="C:nuclear speck"/>
    <property type="evidence" value="ECO:0007669"/>
    <property type="project" value="UniProtKB-SubCell"/>
</dbReference>
<dbReference type="SMART" id="SM00184">
    <property type="entry name" value="RING"/>
    <property type="match status" value="1"/>
</dbReference>
<comment type="function">
    <text evidence="14">E3 ubiquitin-protein ligase that mediates ubiquitination of target proteins, including p53/TP53, TP73, HDAC1 and CDKN1B. Mediates ubiquitination and degradation of p53/TP53; preferentially acts on tetrameric p53/TP53. Catalyzes monoubiquitinates the translesion DNA polymerase POLH. Involved in the ribosome-associated quality control (RQC) pathway, which mediates the extraction of incompletely synthesized nascent chains from stalled ribosomes: RCHY1 acts downstream of NEMF and recognizes CAT tails associated with stalled nascent chains, leading to their ubiquitination and degradation.</text>
</comment>
<keyword evidence="13" id="KW-0539">Nucleus</keyword>
<evidence type="ECO:0000256" key="21">
    <source>
        <dbReference type="ARBA" id="ARBA00084086"/>
    </source>
</evidence>
<dbReference type="STRING" id="9823.ENSSSCP00000069883"/>
<evidence type="ECO:0000259" key="23">
    <source>
        <dbReference type="PROSITE" id="PS50089"/>
    </source>
</evidence>
<proteinExistence type="predicted"/>
<feature type="domain" description="CHY-type" evidence="24">
    <location>
        <begin position="48"/>
        <end position="118"/>
    </location>
</feature>
<keyword evidence="27" id="KW-1185">Reference proteome</keyword>
<gene>
    <name evidence="26 28" type="primary">RCHY1</name>
</gene>
<evidence type="ECO:0000259" key="24">
    <source>
        <dbReference type="PROSITE" id="PS51266"/>
    </source>
</evidence>
<dbReference type="FunFam" id="3.30.40.10:FF:000188">
    <property type="entry name" value="RING finger and CHY zinc finger domain-containing protein 1"/>
    <property type="match status" value="1"/>
</dbReference>
<dbReference type="PROSITE" id="PS51266">
    <property type="entry name" value="ZF_CHY"/>
    <property type="match status" value="1"/>
</dbReference>
<dbReference type="GO" id="GO:0006511">
    <property type="term" value="P:ubiquitin-dependent protein catabolic process"/>
    <property type="evidence" value="ECO:0007669"/>
    <property type="project" value="Ensembl"/>
</dbReference>
<evidence type="ECO:0000256" key="20">
    <source>
        <dbReference type="ARBA" id="ARBA00084070"/>
    </source>
</evidence>
<comment type="catalytic activity">
    <reaction evidence="1">
        <text>S-ubiquitinyl-[E2 ubiquitin-conjugating enzyme]-L-cysteine + [acceptor protein]-L-lysine = [E2 ubiquitin-conjugating enzyme]-L-cysteine + N(6)-ubiquitinyl-[acceptor protein]-L-lysine.</text>
        <dbReference type="EC" id="2.3.2.27"/>
    </reaction>
</comment>
<evidence type="ECO:0000256" key="6">
    <source>
        <dbReference type="ARBA" id="ARBA00022490"/>
    </source>
</evidence>
<dbReference type="AlphaFoldDB" id="A0A5G2QYC5"/>
<evidence type="ECO:0000256" key="3">
    <source>
        <dbReference type="ARBA" id="ARBA00004496"/>
    </source>
</evidence>
<evidence type="ECO:0000256" key="11">
    <source>
        <dbReference type="ARBA" id="ARBA00022833"/>
    </source>
</evidence>
<dbReference type="PROSITE" id="PS50089">
    <property type="entry name" value="ZF_RING_2"/>
    <property type="match status" value="1"/>
</dbReference>
<dbReference type="GO" id="GO:0000151">
    <property type="term" value="C:ubiquitin ligase complex"/>
    <property type="evidence" value="ECO:0007669"/>
    <property type="project" value="Ensembl"/>
</dbReference>
<dbReference type="SUPFAM" id="SSF57850">
    <property type="entry name" value="RING/U-box"/>
    <property type="match status" value="1"/>
</dbReference>
<reference evidence="26" key="4">
    <citation type="submission" date="2025-09" db="UniProtKB">
        <authorList>
            <consortium name="Ensembl"/>
        </authorList>
    </citation>
    <scope>IDENTIFICATION</scope>
</reference>
<dbReference type="SUPFAM" id="SSF161219">
    <property type="entry name" value="CHY zinc finger-like"/>
    <property type="match status" value="1"/>
</dbReference>
<evidence type="ECO:0000256" key="19">
    <source>
        <dbReference type="ARBA" id="ARBA00083916"/>
    </source>
</evidence>
<evidence type="ECO:0000313" key="27">
    <source>
        <dbReference type="Proteomes" id="UP000008227"/>
    </source>
</evidence>
<dbReference type="InterPro" id="IPR008913">
    <property type="entry name" value="Znf_CHY"/>
</dbReference>
<comment type="pathway">
    <text evidence="4">Protein modification; protein ubiquitination.</text>
</comment>
<evidence type="ECO:0000256" key="14">
    <source>
        <dbReference type="ARBA" id="ARBA00053558"/>
    </source>
</evidence>
<dbReference type="Gene3D" id="2.20.28.10">
    <property type="match status" value="1"/>
</dbReference>
<evidence type="ECO:0000256" key="18">
    <source>
        <dbReference type="ARBA" id="ARBA00080185"/>
    </source>
</evidence>
<comment type="subunit">
    <text evidence="15">Monomer and homodimer. Interacts with AR, MDM2, KAT5, PLAG1, PLAGL2, COPE, UBE2D2 and GORAB/NTKLBP1.</text>
</comment>
<dbReference type="InterPro" id="IPR037274">
    <property type="entry name" value="Znf_CHY_sf"/>
</dbReference>
<evidence type="ECO:0000256" key="15">
    <source>
        <dbReference type="ARBA" id="ARBA00064787"/>
    </source>
</evidence>
<dbReference type="InterPro" id="IPR001841">
    <property type="entry name" value="Znf_RING"/>
</dbReference>
<dbReference type="Proteomes" id="UP000008227">
    <property type="component" value="Chromosome 8"/>
</dbReference>
<dbReference type="GO" id="GO:0072344">
    <property type="term" value="P:rescue of stalled ribosome"/>
    <property type="evidence" value="ECO:0007669"/>
    <property type="project" value="Ensembl"/>
</dbReference>
<dbReference type="Pfam" id="PF05495">
    <property type="entry name" value="zf-CHY"/>
    <property type="match status" value="1"/>
</dbReference>
<dbReference type="InParanoid" id="A0A5G2QYC5"/>
<dbReference type="PANTHER" id="PTHR21319">
    <property type="entry name" value="RING FINGER AND CHY ZINC FINGER DOMAIN-CONTAINING PROTEIN 1"/>
    <property type="match status" value="1"/>
</dbReference>
<dbReference type="GO" id="GO:0032436">
    <property type="term" value="P:positive regulation of proteasomal ubiquitin-dependent protein catabolic process"/>
    <property type="evidence" value="ECO:0007669"/>
    <property type="project" value="Ensembl"/>
</dbReference>
<evidence type="ECO:0000256" key="2">
    <source>
        <dbReference type="ARBA" id="ARBA00004324"/>
    </source>
</evidence>
<evidence type="ECO:0000256" key="5">
    <source>
        <dbReference type="ARBA" id="ARBA00012483"/>
    </source>
</evidence>
<dbReference type="Pfam" id="PF13639">
    <property type="entry name" value="zf-RING_2"/>
    <property type="match status" value="1"/>
</dbReference>
<evidence type="ECO:0000256" key="8">
    <source>
        <dbReference type="ARBA" id="ARBA00022723"/>
    </source>
</evidence>
<dbReference type="Pfam" id="PF14599">
    <property type="entry name" value="zinc_ribbon_6"/>
    <property type="match status" value="1"/>
</dbReference>
<keyword evidence="12" id="KW-0832">Ubl conjugation</keyword>
<organism evidence="26 27">
    <name type="scientific">Sus scrofa</name>
    <name type="common">Pig</name>
    <dbReference type="NCBI Taxonomy" id="9823"/>
    <lineage>
        <taxon>Eukaryota</taxon>
        <taxon>Metazoa</taxon>
        <taxon>Chordata</taxon>
        <taxon>Craniata</taxon>
        <taxon>Vertebrata</taxon>
        <taxon>Euteleostomi</taxon>
        <taxon>Mammalia</taxon>
        <taxon>Eutheria</taxon>
        <taxon>Laurasiatheria</taxon>
        <taxon>Artiodactyla</taxon>
        <taxon>Suina</taxon>
        <taxon>Suidae</taxon>
        <taxon>Sus</taxon>
    </lineage>
</organism>
<dbReference type="VGNC" id="VGNC:92179">
    <property type="gene designation" value="RCHY1"/>
</dbReference>
<dbReference type="EC" id="2.3.2.27" evidence="5"/>
<dbReference type="Reactome" id="R-SSC-110320">
    <property type="pathway name" value="Translesion Synthesis by POLH"/>
</dbReference>